<accession>A0A0F9CQ65</accession>
<sequence length="79" mass="9223">MMKIITKQKHEWMNKARTEMSYQSEFQLHTRCESCNGAAMLMMLIDDDEGLVADKRSFIENNIITKKDVVWPHDCMAIA</sequence>
<gene>
    <name evidence="1" type="ORF">LCGC14_2582430</name>
</gene>
<evidence type="ECO:0000313" key="1">
    <source>
        <dbReference type="EMBL" id="KKL07801.1"/>
    </source>
</evidence>
<organism evidence="1">
    <name type="scientific">marine sediment metagenome</name>
    <dbReference type="NCBI Taxonomy" id="412755"/>
    <lineage>
        <taxon>unclassified sequences</taxon>
        <taxon>metagenomes</taxon>
        <taxon>ecological metagenomes</taxon>
    </lineage>
</organism>
<name>A0A0F9CQ65_9ZZZZ</name>
<comment type="caution">
    <text evidence="1">The sequence shown here is derived from an EMBL/GenBank/DDBJ whole genome shotgun (WGS) entry which is preliminary data.</text>
</comment>
<dbReference type="AlphaFoldDB" id="A0A0F9CQ65"/>
<dbReference type="EMBL" id="LAZR01043142">
    <property type="protein sequence ID" value="KKL07801.1"/>
    <property type="molecule type" value="Genomic_DNA"/>
</dbReference>
<reference evidence="1" key="1">
    <citation type="journal article" date="2015" name="Nature">
        <title>Complex archaea that bridge the gap between prokaryotes and eukaryotes.</title>
        <authorList>
            <person name="Spang A."/>
            <person name="Saw J.H."/>
            <person name="Jorgensen S.L."/>
            <person name="Zaremba-Niedzwiedzka K."/>
            <person name="Martijn J."/>
            <person name="Lind A.E."/>
            <person name="van Eijk R."/>
            <person name="Schleper C."/>
            <person name="Guy L."/>
            <person name="Ettema T.J."/>
        </authorList>
    </citation>
    <scope>NUCLEOTIDE SEQUENCE</scope>
</reference>
<feature type="non-terminal residue" evidence="1">
    <location>
        <position position="79"/>
    </location>
</feature>
<protein>
    <submittedName>
        <fullName evidence="1">Uncharacterized protein</fullName>
    </submittedName>
</protein>
<proteinExistence type="predicted"/>